<dbReference type="AlphaFoldDB" id="A0A2G1DF78"/>
<evidence type="ECO:0000313" key="1">
    <source>
        <dbReference type="EMBL" id="AXX91263.1"/>
    </source>
</evidence>
<evidence type="ECO:0000313" key="3">
    <source>
        <dbReference type="Proteomes" id="UP000221222"/>
    </source>
</evidence>
<dbReference type="InterPro" id="IPR015943">
    <property type="entry name" value="WD40/YVTN_repeat-like_dom_sf"/>
</dbReference>
<proteinExistence type="predicted"/>
<protein>
    <recommendedName>
        <fullName evidence="5">L-seryl-tRNA selenium transferase</fullName>
    </recommendedName>
</protein>
<dbReference type="RefSeq" id="WP_099343379.1">
    <property type="nucleotide sequence ID" value="NZ_CP032098.1"/>
</dbReference>
<reference evidence="2 3" key="1">
    <citation type="submission" date="2017-09" db="EMBL/GenBank/DDBJ databases">
        <title>Arcobacter canalis sp. nov., a new species isolated from a water canal contaminated with urban sewage.</title>
        <authorList>
            <person name="Perez-Cataluna A."/>
            <person name="Salas-Masso N."/>
            <person name="Figueras M.J."/>
        </authorList>
    </citation>
    <scope>NUCLEOTIDE SEQUENCE [LARGE SCALE GENOMIC DNA]</scope>
    <source>
        <strain evidence="2 3">F98-3</strain>
    </source>
</reference>
<sequence>MKYFLILLTSLLIFTGCSSKKYFEVDDTLGDYETNITSLDDNILSFNKDGATLENGEVITKRGVSDFKLPEGFEFINISDNIIISTNYLGKVLLNKSEIDFKTGVVAATLKNDILAIVFMDNSISLYNTKTKKILMKEYYSKSLANDTRIANPYFMGNLILFPTLDGKIIVVNARTNKVIRTIVVDADGKFNNIIFLNVVNDSLIAATTNKIVSVGAGAVNLKKYSIRDIISHDNDIYIATIDGQIIKTDISLNVQNRRKYKYAKFYALAYGNSLYALESQGYLINISNDFNTEKIYNFSFDQEDKVIAIGNTFYLNNEYFTVK</sequence>
<dbReference type="KEGG" id="amol:AMOL_0247"/>
<evidence type="ECO:0000313" key="4">
    <source>
        <dbReference type="Proteomes" id="UP000262712"/>
    </source>
</evidence>
<name>A0A2G1DF78_9BACT</name>
<dbReference type="EMBL" id="CP032098">
    <property type="protein sequence ID" value="AXX91263.1"/>
    <property type="molecule type" value="Genomic_DNA"/>
</dbReference>
<reference evidence="1 4" key="2">
    <citation type="submission" date="2018-08" db="EMBL/GenBank/DDBJ databases">
        <title>Complete genome of the Arcobacter molluscorum type strain LMG 25693.</title>
        <authorList>
            <person name="Miller W.G."/>
            <person name="Yee E."/>
            <person name="Bono J.L."/>
        </authorList>
    </citation>
    <scope>NUCLEOTIDE SEQUENCE [LARGE SCALE GENOMIC DNA]</scope>
    <source>
        <strain evidence="1 4">CECT 7696</strain>
    </source>
</reference>
<keyword evidence="3" id="KW-1185">Reference proteome</keyword>
<evidence type="ECO:0008006" key="5">
    <source>
        <dbReference type="Google" id="ProtNLM"/>
    </source>
</evidence>
<accession>A0A2G1DF78</accession>
<evidence type="ECO:0000313" key="2">
    <source>
        <dbReference type="EMBL" id="PHO17147.1"/>
    </source>
</evidence>
<dbReference type="Proteomes" id="UP000262712">
    <property type="component" value="Chromosome"/>
</dbReference>
<dbReference type="SUPFAM" id="SSF50998">
    <property type="entry name" value="Quinoprotein alcohol dehydrogenase-like"/>
    <property type="match status" value="1"/>
</dbReference>
<dbReference type="InterPro" id="IPR011047">
    <property type="entry name" value="Quinoprotein_ADH-like_sf"/>
</dbReference>
<gene>
    <name evidence="1" type="ORF">AMOL_0247</name>
    <name evidence="2" type="ORF">CPU12_12075</name>
</gene>
<dbReference type="EMBL" id="NXFY01000023">
    <property type="protein sequence ID" value="PHO17147.1"/>
    <property type="molecule type" value="Genomic_DNA"/>
</dbReference>
<dbReference type="Proteomes" id="UP000221222">
    <property type="component" value="Unassembled WGS sequence"/>
</dbReference>
<dbReference type="Gene3D" id="2.130.10.10">
    <property type="entry name" value="YVTN repeat-like/Quinoprotein amine dehydrogenase"/>
    <property type="match status" value="1"/>
</dbReference>
<dbReference type="PROSITE" id="PS51257">
    <property type="entry name" value="PROKAR_LIPOPROTEIN"/>
    <property type="match status" value="1"/>
</dbReference>
<organism evidence="2 3">
    <name type="scientific">Malaciobacter molluscorum LMG 25693</name>
    <dbReference type="NCBI Taxonomy" id="870501"/>
    <lineage>
        <taxon>Bacteria</taxon>
        <taxon>Pseudomonadati</taxon>
        <taxon>Campylobacterota</taxon>
        <taxon>Epsilonproteobacteria</taxon>
        <taxon>Campylobacterales</taxon>
        <taxon>Arcobacteraceae</taxon>
        <taxon>Malaciobacter</taxon>
    </lineage>
</organism>